<evidence type="ECO:0000313" key="7">
    <source>
        <dbReference type="EMBL" id="ABX05368.1"/>
    </source>
</evidence>
<keyword evidence="9" id="KW-0614">Plasmid</keyword>
<dbReference type="Proteomes" id="UP000000787">
    <property type="component" value="Chromosome"/>
</dbReference>
<dbReference type="PANTHER" id="PTHR33258:SF1">
    <property type="entry name" value="TRANSPOSASE INSL FOR INSERTION SEQUENCE ELEMENT IS186A-RELATED"/>
    <property type="match status" value="1"/>
</dbReference>
<evidence type="ECO:0000259" key="5">
    <source>
        <dbReference type="Pfam" id="PF01609"/>
    </source>
</evidence>
<organism evidence="8 10">
    <name type="scientific">Herpetosiphon aurantiacus (strain ATCC 23779 / DSM 785 / 114-95)</name>
    <dbReference type="NCBI Taxonomy" id="316274"/>
    <lineage>
        <taxon>Bacteria</taxon>
        <taxon>Bacillati</taxon>
        <taxon>Chloroflexota</taxon>
        <taxon>Chloroflexia</taxon>
        <taxon>Herpetosiphonales</taxon>
        <taxon>Herpetosiphonaceae</taxon>
        <taxon>Herpetosiphon</taxon>
    </lineage>
</organism>
<dbReference type="NCBIfam" id="NF033592">
    <property type="entry name" value="transpos_IS4_1"/>
    <property type="match status" value="1"/>
</dbReference>
<dbReference type="EMBL" id="CP000875">
    <property type="protein sequence ID" value="ABX07132.1"/>
    <property type="molecule type" value="Genomic_DNA"/>
</dbReference>
<evidence type="ECO:0000256" key="3">
    <source>
        <dbReference type="ARBA" id="ARBA00023125"/>
    </source>
</evidence>
<keyword evidence="2" id="KW-0815">Transposition</keyword>
<dbReference type="EMBL" id="CP000875">
    <property type="protein sequence ID" value="ABX03969.1"/>
    <property type="molecule type" value="Genomic_DNA"/>
</dbReference>
<gene>
    <name evidence="6" type="ordered locus">Haur_1324</name>
    <name evidence="7" type="ordered locus">Haur_2730</name>
    <name evidence="8" type="ordered locus">Haur_4500</name>
    <name evidence="9" type="ordered locus">Haur_5171</name>
</gene>
<dbReference type="GO" id="GO:0004803">
    <property type="term" value="F:transposase activity"/>
    <property type="evidence" value="ECO:0007669"/>
    <property type="project" value="InterPro"/>
</dbReference>
<reference evidence="8 10" key="1">
    <citation type="journal article" date="2011" name="Stand. Genomic Sci.">
        <title>Complete genome sequence of the filamentous gliding predatory bacterium Herpetosiphon aurantiacus type strain (114-95(T)).</title>
        <authorList>
            <person name="Kiss H."/>
            <person name="Nett M."/>
            <person name="Domin N."/>
            <person name="Martin K."/>
            <person name="Maresca J.A."/>
            <person name="Copeland A."/>
            <person name="Lapidus A."/>
            <person name="Lucas S."/>
            <person name="Berry K.W."/>
            <person name="Glavina Del Rio T."/>
            <person name="Dalin E."/>
            <person name="Tice H."/>
            <person name="Pitluck S."/>
            <person name="Richardson P."/>
            <person name="Bruce D."/>
            <person name="Goodwin L."/>
            <person name="Han C."/>
            <person name="Detter J.C."/>
            <person name="Schmutz J."/>
            <person name="Brettin T."/>
            <person name="Land M."/>
            <person name="Hauser L."/>
            <person name="Kyrpides N.C."/>
            <person name="Ivanova N."/>
            <person name="Goker M."/>
            <person name="Woyke T."/>
            <person name="Klenk H.P."/>
            <person name="Bryant D.A."/>
        </authorList>
    </citation>
    <scope>NUCLEOTIDE SEQUENCE [LARGE SCALE GENOMIC DNA]</scope>
    <source>
        <strain evidence="10">ATCC 23779 / DSM 785 / 114-95</strain>
        <plasmid evidence="9">pHAU01</plasmid>
    </source>
</reference>
<evidence type="ECO:0000313" key="8">
    <source>
        <dbReference type="EMBL" id="ABX07132.1"/>
    </source>
</evidence>
<evidence type="ECO:0000256" key="4">
    <source>
        <dbReference type="ARBA" id="ARBA00023172"/>
    </source>
</evidence>
<dbReference type="KEGG" id="hau:Haur_5171"/>
<dbReference type="GO" id="GO:0006313">
    <property type="term" value="P:DNA transposition"/>
    <property type="evidence" value="ECO:0007669"/>
    <property type="project" value="InterPro"/>
</dbReference>
<keyword evidence="3" id="KW-0238">DNA-binding</keyword>
<keyword evidence="10" id="KW-1185">Reference proteome</keyword>
<evidence type="ECO:0000256" key="2">
    <source>
        <dbReference type="ARBA" id="ARBA00022578"/>
    </source>
</evidence>
<evidence type="ECO:0000313" key="6">
    <source>
        <dbReference type="EMBL" id="ABX03969.1"/>
    </source>
</evidence>
<name>A9AZS8_HERA2</name>
<dbReference type="EMBL" id="CP000875">
    <property type="protein sequence ID" value="ABX05368.1"/>
    <property type="molecule type" value="Genomic_DNA"/>
</dbReference>
<dbReference type="BioCyc" id="HAUR316274:GHYA-1345-MONOMER"/>
<dbReference type="Proteomes" id="UP000000787">
    <property type="component" value="Plasmid pHAU01"/>
</dbReference>
<dbReference type="GO" id="GO:0003677">
    <property type="term" value="F:DNA binding"/>
    <property type="evidence" value="ECO:0007669"/>
    <property type="project" value="UniProtKB-KW"/>
</dbReference>
<dbReference type="Pfam" id="PF01609">
    <property type="entry name" value="DDE_Tnp_1"/>
    <property type="match status" value="1"/>
</dbReference>
<dbReference type="KEGG" id="hau:Haur_4500"/>
<dbReference type="AlphaFoldDB" id="A9AZS8"/>
<evidence type="ECO:0000256" key="1">
    <source>
        <dbReference type="ARBA" id="ARBA00010075"/>
    </source>
</evidence>
<protein>
    <submittedName>
        <fullName evidence="8">Transposase IS4 family protein</fullName>
    </submittedName>
</protein>
<keyword evidence="4" id="KW-0233">DNA recombination</keyword>
<accession>A9AZS8</accession>
<evidence type="ECO:0000313" key="9">
    <source>
        <dbReference type="EMBL" id="ABX07799.1"/>
    </source>
</evidence>
<dbReference type="eggNOG" id="COG3385">
    <property type="taxonomic scope" value="Bacteria"/>
</dbReference>
<dbReference type="InterPro" id="IPR047952">
    <property type="entry name" value="Transpos_IS4"/>
</dbReference>
<dbReference type="HOGENOM" id="CLU_042765_0_0_0"/>
<dbReference type="KEGG" id="hau:Haur_2730"/>
<geneLocation type="plasmid" evidence="9 10">
    <name>pHAU01</name>
</geneLocation>
<dbReference type="EMBL" id="CP000876">
    <property type="protein sequence ID" value="ABX07799.1"/>
    <property type="molecule type" value="Genomic_DNA"/>
</dbReference>
<dbReference type="KEGG" id="hau:Haur_1324"/>
<dbReference type="InterPro" id="IPR002559">
    <property type="entry name" value="Transposase_11"/>
</dbReference>
<dbReference type="InterPro" id="IPR012337">
    <property type="entry name" value="RNaseH-like_sf"/>
</dbReference>
<feature type="domain" description="Transposase IS4-like" evidence="5">
    <location>
        <begin position="114"/>
        <end position="360"/>
    </location>
</feature>
<sequence length="442" mass="48254">MSIIPHVSDAMQTVLTTTTETVAATLGYVKRADRATFTPSTLVQTLVYGWLANPTASLGQLAQMAARVGATVSPQAIDRRFTLATVDLLHHVLLASMEYAISADPVAVSILQRFTSVRIHDSTTIGLPDALATTYRGCGNASARGTAGLKCGVQLDLLTGTLCGIDLTDGRASDQVLSVQRAPLPAGSLRLADLGFYNIRIFRELAAAEVYWLSRVQSHSRIRLPGQKEQSILEVVTGLGDADHWEGTVLVGSKERLAARLLVQRVPDAVAAQRRQRVQDEAHDKCRPVSNAAMDLAAWTVVITNAPEDKLGLTEAMVLLKMRWQIELLFKLWKSHGHVDEWRTKKPARILCEIYAKLLGLVFQQWILVASAWDTAERSLFKAAQIVMAYATDLASSRGCREQLETVLTTLASIIGRLARVQKRQKRPSTAQRLLALTAGSG</sequence>
<dbReference type="SUPFAM" id="SSF53098">
    <property type="entry name" value="Ribonuclease H-like"/>
    <property type="match status" value="1"/>
</dbReference>
<dbReference type="PANTHER" id="PTHR33258">
    <property type="entry name" value="TRANSPOSASE INSL FOR INSERTION SEQUENCE ELEMENT IS186A-RELATED"/>
    <property type="match status" value="1"/>
</dbReference>
<evidence type="ECO:0000313" key="10">
    <source>
        <dbReference type="Proteomes" id="UP000000787"/>
    </source>
</evidence>
<proteinExistence type="inferred from homology"/>
<comment type="similarity">
    <text evidence="1">Belongs to the transposase 11 family.</text>
</comment>